<feature type="compositionally biased region" description="Basic and acidic residues" evidence="1">
    <location>
        <begin position="255"/>
        <end position="268"/>
    </location>
</feature>
<evidence type="ECO:0000256" key="1">
    <source>
        <dbReference type="SAM" id="MobiDB-lite"/>
    </source>
</evidence>
<keyword evidence="2" id="KW-0472">Membrane</keyword>
<name>A0ABP7NJJ7_9GAMM</name>
<organism evidence="4 5">
    <name type="scientific">Allohahella marinimesophila</name>
    <dbReference type="NCBI Taxonomy" id="1054972"/>
    <lineage>
        <taxon>Bacteria</taxon>
        <taxon>Pseudomonadati</taxon>
        <taxon>Pseudomonadota</taxon>
        <taxon>Gammaproteobacteria</taxon>
        <taxon>Oceanospirillales</taxon>
        <taxon>Hahellaceae</taxon>
        <taxon>Allohahella</taxon>
    </lineage>
</organism>
<evidence type="ECO:0000256" key="2">
    <source>
        <dbReference type="SAM" id="Phobius"/>
    </source>
</evidence>
<dbReference type="PANTHER" id="PTHR33741">
    <property type="entry name" value="TRANSMEMBRANE PROTEIN DDB_G0269096-RELATED"/>
    <property type="match status" value="1"/>
</dbReference>
<evidence type="ECO:0000313" key="4">
    <source>
        <dbReference type="EMBL" id="GAA3947146.1"/>
    </source>
</evidence>
<proteinExistence type="predicted"/>
<dbReference type="Pfam" id="PF04982">
    <property type="entry name" value="TM_HPP"/>
    <property type="match status" value="1"/>
</dbReference>
<sequence>MSVVHKWWHEFSLLIGLGDNATSHKEKLLSGMGAALGMYAIVLCNTIYPVGEHSIWVTACIGASAVLLFAAPHGALSQPWPLLGGYLVSAIIGVACQQSIPDTGIALSFAVGLAIVAMHYLRCLHPPGGAAALLAVVGGADITEQGYGFVLMPVLVNALVLMSVAVLFNAFFAWRRYPAHLAQRQSRPAFRPGQRSAVLTEEDFAAALHDMDSFIDVTPEDLQTLVALADEHAGRRTRPAIKPLETVKKLKTLFRKDSEPVTPKRDATSVKPSEASTTEDDGGS</sequence>
<comment type="caution">
    <text evidence="4">The sequence shown here is derived from an EMBL/GenBank/DDBJ whole genome shotgun (WGS) entry which is preliminary data.</text>
</comment>
<dbReference type="InterPro" id="IPR058581">
    <property type="entry name" value="TM_HPP"/>
</dbReference>
<dbReference type="InterPro" id="IPR007065">
    <property type="entry name" value="HPP"/>
</dbReference>
<dbReference type="RefSeq" id="WP_344802542.1">
    <property type="nucleotide sequence ID" value="NZ_BAABBO010000001.1"/>
</dbReference>
<feature type="transmembrane region" description="Helical" evidence="2">
    <location>
        <begin position="103"/>
        <end position="121"/>
    </location>
</feature>
<dbReference type="Proteomes" id="UP001501337">
    <property type="component" value="Unassembled WGS sequence"/>
</dbReference>
<feature type="transmembrane region" description="Helical" evidence="2">
    <location>
        <begin position="79"/>
        <end position="96"/>
    </location>
</feature>
<keyword evidence="2" id="KW-1133">Transmembrane helix</keyword>
<reference evidence="5" key="1">
    <citation type="journal article" date="2019" name="Int. J. Syst. Evol. Microbiol.">
        <title>The Global Catalogue of Microorganisms (GCM) 10K type strain sequencing project: providing services to taxonomists for standard genome sequencing and annotation.</title>
        <authorList>
            <consortium name="The Broad Institute Genomics Platform"/>
            <consortium name="The Broad Institute Genome Sequencing Center for Infectious Disease"/>
            <person name="Wu L."/>
            <person name="Ma J."/>
        </authorList>
    </citation>
    <scope>NUCLEOTIDE SEQUENCE [LARGE SCALE GENOMIC DNA]</scope>
    <source>
        <strain evidence="5">JCM 17555</strain>
    </source>
</reference>
<accession>A0ABP7NJJ7</accession>
<feature type="domain" description="HPP transmembrane region" evidence="3">
    <location>
        <begin position="21"/>
        <end position="178"/>
    </location>
</feature>
<evidence type="ECO:0000259" key="3">
    <source>
        <dbReference type="Pfam" id="PF04982"/>
    </source>
</evidence>
<gene>
    <name evidence="4" type="ORF">GCM10022278_02910</name>
</gene>
<feature type="transmembrane region" description="Helical" evidence="2">
    <location>
        <begin position="154"/>
        <end position="174"/>
    </location>
</feature>
<protein>
    <recommendedName>
        <fullName evidence="3">HPP transmembrane region domain-containing protein</fullName>
    </recommendedName>
</protein>
<feature type="region of interest" description="Disordered" evidence="1">
    <location>
        <begin position="255"/>
        <end position="284"/>
    </location>
</feature>
<evidence type="ECO:0000313" key="5">
    <source>
        <dbReference type="Proteomes" id="UP001501337"/>
    </source>
</evidence>
<dbReference type="EMBL" id="BAABBO010000001">
    <property type="protein sequence ID" value="GAA3947146.1"/>
    <property type="molecule type" value="Genomic_DNA"/>
</dbReference>
<keyword evidence="2" id="KW-0812">Transmembrane</keyword>
<feature type="transmembrane region" description="Helical" evidence="2">
    <location>
        <begin position="28"/>
        <end position="48"/>
    </location>
</feature>
<feature type="transmembrane region" description="Helical" evidence="2">
    <location>
        <begin position="55"/>
        <end position="73"/>
    </location>
</feature>
<dbReference type="PANTHER" id="PTHR33741:SF5">
    <property type="entry name" value="TRANSMEMBRANE PROTEIN DDB_G0269096-RELATED"/>
    <property type="match status" value="1"/>
</dbReference>
<keyword evidence="5" id="KW-1185">Reference proteome</keyword>